<dbReference type="InterPro" id="IPR027417">
    <property type="entry name" value="P-loop_NTPase"/>
</dbReference>
<dbReference type="InterPro" id="IPR050168">
    <property type="entry name" value="AAA_ATPase_domain"/>
</dbReference>
<dbReference type="AlphaFoldDB" id="A0AAD5Q9L4"/>
<keyword evidence="3" id="KW-1185">Reference proteome</keyword>
<dbReference type="PROSITE" id="PS00674">
    <property type="entry name" value="AAA"/>
    <property type="match status" value="1"/>
</dbReference>
<proteinExistence type="predicted"/>
<dbReference type="Pfam" id="PF00004">
    <property type="entry name" value="AAA"/>
    <property type="match status" value="2"/>
</dbReference>
<dbReference type="SMART" id="SM00382">
    <property type="entry name" value="AAA"/>
    <property type="match status" value="2"/>
</dbReference>
<reference evidence="2" key="1">
    <citation type="submission" date="2021-12" db="EMBL/GenBank/DDBJ databases">
        <title>Prjna785345.</title>
        <authorList>
            <person name="Rujirawat T."/>
            <person name="Krajaejun T."/>
        </authorList>
    </citation>
    <scope>NUCLEOTIDE SEQUENCE</scope>
    <source>
        <strain evidence="2">Pi057C3</strain>
    </source>
</reference>
<evidence type="ECO:0000259" key="1">
    <source>
        <dbReference type="SMART" id="SM00382"/>
    </source>
</evidence>
<organism evidence="2 3">
    <name type="scientific">Pythium insidiosum</name>
    <name type="common">Pythiosis disease agent</name>
    <dbReference type="NCBI Taxonomy" id="114742"/>
    <lineage>
        <taxon>Eukaryota</taxon>
        <taxon>Sar</taxon>
        <taxon>Stramenopiles</taxon>
        <taxon>Oomycota</taxon>
        <taxon>Peronosporomycetes</taxon>
        <taxon>Pythiales</taxon>
        <taxon>Pythiaceae</taxon>
        <taxon>Pythium</taxon>
    </lineage>
</organism>
<dbReference type="Gene3D" id="1.10.8.60">
    <property type="match status" value="2"/>
</dbReference>
<dbReference type="InterPro" id="IPR003593">
    <property type="entry name" value="AAA+_ATPase"/>
</dbReference>
<dbReference type="SUPFAM" id="SSF52540">
    <property type="entry name" value="P-loop containing nucleoside triphosphate hydrolases"/>
    <property type="match status" value="2"/>
</dbReference>
<dbReference type="EMBL" id="JAKCXM010000198">
    <property type="protein sequence ID" value="KAJ0398989.1"/>
    <property type="molecule type" value="Genomic_DNA"/>
</dbReference>
<dbReference type="InterPro" id="IPR003959">
    <property type="entry name" value="ATPase_AAA_core"/>
</dbReference>
<dbReference type="PANTHER" id="PTHR23077:SF117">
    <property type="entry name" value="AAA+ ATPASE DOMAIN-CONTAINING PROTEIN"/>
    <property type="match status" value="1"/>
</dbReference>
<dbReference type="InterPro" id="IPR041569">
    <property type="entry name" value="AAA_lid_3"/>
</dbReference>
<dbReference type="GO" id="GO:0016887">
    <property type="term" value="F:ATP hydrolysis activity"/>
    <property type="evidence" value="ECO:0007669"/>
    <property type="project" value="InterPro"/>
</dbReference>
<protein>
    <recommendedName>
        <fullName evidence="1">AAA+ ATPase domain-containing protein</fullName>
    </recommendedName>
</protein>
<dbReference type="FunFam" id="3.40.50.300:FF:001921">
    <property type="entry name" value="AAA ATPase domain-containing protein"/>
    <property type="match status" value="1"/>
</dbReference>
<dbReference type="PANTHER" id="PTHR23077">
    <property type="entry name" value="AAA-FAMILY ATPASE"/>
    <property type="match status" value="1"/>
</dbReference>
<feature type="domain" description="AAA+ ATPase" evidence="1">
    <location>
        <begin position="287"/>
        <end position="452"/>
    </location>
</feature>
<comment type="caution">
    <text evidence="2">The sequence shown here is derived from an EMBL/GenBank/DDBJ whole genome shotgun (WGS) entry which is preliminary data.</text>
</comment>
<dbReference type="GO" id="GO:0005524">
    <property type="term" value="F:ATP binding"/>
    <property type="evidence" value="ECO:0007669"/>
    <property type="project" value="InterPro"/>
</dbReference>
<accession>A0AAD5Q9L4</accession>
<evidence type="ECO:0000313" key="3">
    <source>
        <dbReference type="Proteomes" id="UP001209570"/>
    </source>
</evidence>
<dbReference type="Proteomes" id="UP001209570">
    <property type="component" value="Unassembled WGS sequence"/>
</dbReference>
<evidence type="ECO:0000313" key="2">
    <source>
        <dbReference type="EMBL" id="KAJ0398989.1"/>
    </source>
</evidence>
<dbReference type="Gene3D" id="3.40.50.300">
    <property type="entry name" value="P-loop containing nucleotide triphosphate hydrolases"/>
    <property type="match status" value="2"/>
</dbReference>
<dbReference type="Pfam" id="PF17862">
    <property type="entry name" value="AAA_lid_3"/>
    <property type="match status" value="1"/>
</dbReference>
<dbReference type="InterPro" id="IPR003960">
    <property type="entry name" value="ATPase_AAA_CS"/>
</dbReference>
<feature type="domain" description="AAA+ ATPase" evidence="1">
    <location>
        <begin position="596"/>
        <end position="745"/>
    </location>
</feature>
<sequence>MANGATMTALHWRRVHVLSGDTRVSQLRPHQLLLSGSDAQRWGLAPLSLVQFRARPSDPDAALLQVVIDRNATVDAGVVQAPSWVLHVLGLHEGDDAVLAAIEQDDREWTGATVVTLDVAARHPLRAVTATPSMALPGAATSLLPESVRSGRVCLSAALERQWRATYGRCAALRAWLATSTSTSPTPALMAFQLLGETYLFRATDVATEDACEPPSTRRWRIRTTADDELRTRDVDVLTARLDDSLSLRSGSAERQWRRGLAGYAPMVEDVLFHVLLNFTPSSASLRCAGVVLHGVSGVGKSLALRVLEQELADRKVAAWRVDAMALVMAYESARQATPHAFLVEQLSQRLPEHASTLGVVLIDDVDVLFHDPTGDASADDAAALAPLGSALLRVLDAMADDEAAARRLCIVGTVTTDSSKEASDGATVAGLPLVATRAGRFDKAIEMAVPTEATRRAILSRHLHAMKSLLPLGDAHAHAQEQVKVCDELAARMAALTGGYVAKDLVRICRNAFVAAHSATRGRDSSAVVTWQHLVDAQRQIPPSQLRQLNVASPSTGREHELAFAGYAALRQQLHDFIEWKFHPTAAMKQLGVANASGLLLHGPSGCGKSLLVQHLAARARVNVVCVKSSELLSKYFGDSERAVRQLFARARAASPCLLFFDEFDAIAHKRSFGGDGQDDGNGGGVYARLLSTFLNEMDGVGLSSRAQRGEILVIAATNRLHALDAALLRPGRIDKAIEIGLPTLQDRVEILEHCTRRMPIAHDASLDQLAARSTGSSAFTGADLAAVCRDAAFRALREDMDASSIQRKHLEAAWDNRVAMNAATSE</sequence>
<gene>
    <name evidence="2" type="ORF">P43SY_003594</name>
</gene>
<name>A0AAD5Q9L4_PYTIN</name>